<dbReference type="SUPFAM" id="SSF52402">
    <property type="entry name" value="Adenine nucleotide alpha hydrolases-like"/>
    <property type="match status" value="1"/>
</dbReference>
<dbReference type="RefSeq" id="WP_271090996.1">
    <property type="nucleotide sequence ID" value="NZ_JAPJZH010000011.1"/>
</dbReference>
<keyword evidence="2" id="KW-1185">Reference proteome</keyword>
<reference evidence="1" key="1">
    <citation type="submission" date="2022-11" db="EMBL/GenBank/DDBJ databases">
        <title>Hoeflea poritis sp. nov., isolated from scleractinian coral Porites lutea.</title>
        <authorList>
            <person name="Zhang G."/>
            <person name="Wei Q."/>
            <person name="Cai L."/>
        </authorList>
    </citation>
    <scope>NUCLEOTIDE SEQUENCE</scope>
    <source>
        <strain evidence="1">E7-10</strain>
    </source>
</reference>
<organism evidence="1 2">
    <name type="scientific">Hoeflea poritis</name>
    <dbReference type="NCBI Taxonomy" id="2993659"/>
    <lineage>
        <taxon>Bacteria</taxon>
        <taxon>Pseudomonadati</taxon>
        <taxon>Pseudomonadota</taxon>
        <taxon>Alphaproteobacteria</taxon>
        <taxon>Hyphomicrobiales</taxon>
        <taxon>Rhizobiaceae</taxon>
        <taxon>Hoeflea</taxon>
    </lineage>
</organism>
<evidence type="ECO:0000313" key="2">
    <source>
        <dbReference type="Proteomes" id="UP001148313"/>
    </source>
</evidence>
<proteinExistence type="predicted"/>
<evidence type="ECO:0000313" key="1">
    <source>
        <dbReference type="EMBL" id="MDA4847188.1"/>
    </source>
</evidence>
<dbReference type="Proteomes" id="UP001148313">
    <property type="component" value="Unassembled WGS sequence"/>
</dbReference>
<dbReference type="EMBL" id="JAPJZH010000011">
    <property type="protein sequence ID" value="MDA4847188.1"/>
    <property type="molecule type" value="Genomic_DNA"/>
</dbReference>
<protein>
    <recommendedName>
        <fullName evidence="3">Asparagine synthetase domain-containing protein</fullName>
    </recommendedName>
</protein>
<gene>
    <name evidence="1" type="ORF">OOZ53_17645</name>
</gene>
<evidence type="ECO:0008006" key="3">
    <source>
        <dbReference type="Google" id="ProtNLM"/>
    </source>
</evidence>
<name>A0ABT4VR54_9HYPH</name>
<sequence length="413" mass="45734">MSRAVGKKTDSNIRQNVGDHRVKIPPLTVSFSDEVADPSQAVVSFKFGNGQRKNVRFSSNGTPLRRSGDALFCLGLLPAVELGAELIVKSAVDPQLLANAEKIQKLICSWNPNSRPVAIQADTESRSYPSGRCRGVFYSGGIDSSYSLATEIDRLEKIVTIIGANSSRPDSPSSERLRQTAIGVSQRFGLDPIIIETDIRDVSDRLIGWVEYHGALLSAVRHLLSDEIEEQLIAASGDENSYLRPWGSHPLLDPLFGTSGAKILHHGLVARAAKFERLLDAPVLLQHLQVCDRSEAGSCGRCDKCTFVLFALDVFQVRDVPSVFAGHRPDRRRINISGPSSESDWLSLRDAALQRNRRADLVEAIEKAASKHQINWAWKHALHIYTLHKAYKQFKRRRRYLADSRGPEGQTGP</sequence>
<accession>A0ABT4VR54</accession>
<comment type="caution">
    <text evidence="1">The sequence shown here is derived from an EMBL/GenBank/DDBJ whole genome shotgun (WGS) entry which is preliminary data.</text>
</comment>